<dbReference type="CDD" id="cd14332">
    <property type="entry name" value="UBA_RuvA_C"/>
    <property type="match status" value="1"/>
</dbReference>
<keyword evidence="8" id="KW-0378">Hydrolase</keyword>
<dbReference type="InterPro" id="IPR003583">
    <property type="entry name" value="Hlx-hairpin-Hlx_DNA-bd_motif"/>
</dbReference>
<dbReference type="GO" id="GO:0009379">
    <property type="term" value="C:Holliday junction helicase complex"/>
    <property type="evidence" value="ECO:0007669"/>
    <property type="project" value="InterPro"/>
</dbReference>
<dbReference type="Gene3D" id="2.40.50.140">
    <property type="entry name" value="Nucleic acid-binding proteins"/>
    <property type="match status" value="1"/>
</dbReference>
<keyword evidence="5 6" id="KW-0234">DNA repair</keyword>
<dbReference type="Pfam" id="PF01330">
    <property type="entry name" value="RuvA_N"/>
    <property type="match status" value="1"/>
</dbReference>
<feature type="region of interest" description="Domain III" evidence="6">
    <location>
        <begin position="156"/>
        <end position="209"/>
    </location>
</feature>
<dbReference type="Pfam" id="PF07499">
    <property type="entry name" value="RuvA_C"/>
    <property type="match status" value="1"/>
</dbReference>
<accession>A0A8J3B8S2</accession>
<dbReference type="InterPro" id="IPR010994">
    <property type="entry name" value="RuvA_2-like"/>
</dbReference>
<dbReference type="InterPro" id="IPR000085">
    <property type="entry name" value="RuvA"/>
</dbReference>
<protein>
    <recommendedName>
        <fullName evidence="6">Holliday junction branch migration complex subunit RuvA</fullName>
    </recommendedName>
</protein>
<dbReference type="InterPro" id="IPR012340">
    <property type="entry name" value="NA-bd_OB-fold"/>
</dbReference>
<evidence type="ECO:0000256" key="3">
    <source>
        <dbReference type="ARBA" id="ARBA00023125"/>
    </source>
</evidence>
<gene>
    <name evidence="6 8" type="primary">ruvA</name>
    <name evidence="8" type="ORF">GCM10007043_14610</name>
</gene>
<reference evidence="8" key="2">
    <citation type="submission" date="2020-09" db="EMBL/GenBank/DDBJ databases">
        <authorList>
            <person name="Sun Q."/>
            <person name="Ohkuma M."/>
        </authorList>
    </citation>
    <scope>NUCLEOTIDE SEQUENCE</scope>
    <source>
        <strain evidence="8">JCM 14719</strain>
    </source>
</reference>
<dbReference type="AlphaFoldDB" id="A0A8J3B8S2"/>
<dbReference type="GO" id="GO:0009378">
    <property type="term" value="F:four-way junction helicase activity"/>
    <property type="evidence" value="ECO:0007669"/>
    <property type="project" value="InterPro"/>
</dbReference>
<dbReference type="RefSeq" id="WP_054671299.1">
    <property type="nucleotide sequence ID" value="NZ_BMOF01000027.1"/>
</dbReference>
<dbReference type="GO" id="GO:0006281">
    <property type="term" value="P:DNA repair"/>
    <property type="evidence" value="ECO:0007669"/>
    <property type="project" value="UniProtKB-UniRule"/>
</dbReference>
<comment type="subunit">
    <text evidence="6">Homotetramer. Forms an RuvA(8)-RuvB(12)-Holliday junction (HJ) complex. HJ DNA is sandwiched between 2 RuvA tetramers; dsDNA enters through RuvA and exits via RuvB. An RuvB hexamer assembles on each DNA strand where it exits the tetramer. Each RuvB hexamer is contacted by two RuvA subunits (via domain III) on 2 adjacent RuvB subunits; this complex drives branch migration. In the full resolvosome a probable DNA-RuvA(4)-RuvB(12)-RuvC(2) complex forms which resolves the HJ.</text>
</comment>
<keyword evidence="8" id="KW-0547">Nucleotide-binding</keyword>
<dbReference type="NCBIfam" id="TIGR00084">
    <property type="entry name" value="ruvA"/>
    <property type="match status" value="1"/>
</dbReference>
<comment type="caution">
    <text evidence="8">The sequence shown here is derived from an EMBL/GenBank/DDBJ whole genome shotgun (WGS) entry which is preliminary data.</text>
</comment>
<keyword evidence="4 6" id="KW-0233">DNA recombination</keyword>
<comment type="function">
    <text evidence="6">The RuvA-RuvB-RuvC complex processes Holliday junction (HJ) DNA during genetic recombination and DNA repair, while the RuvA-RuvB complex plays an important role in the rescue of blocked DNA replication forks via replication fork reversal (RFR). RuvA specifically binds to HJ cruciform DNA, conferring on it an open structure. The RuvB hexamer acts as an ATP-dependent pump, pulling dsDNA into and through the RuvAB complex. HJ branch migration allows RuvC to scan DNA until it finds its consensus sequence, where it cleaves and resolves the cruciform DNA.</text>
</comment>
<dbReference type="Gene3D" id="1.10.8.10">
    <property type="entry name" value="DNA helicase RuvA subunit, C-terminal domain"/>
    <property type="match status" value="1"/>
</dbReference>
<dbReference type="SUPFAM" id="SSF50249">
    <property type="entry name" value="Nucleic acid-binding proteins"/>
    <property type="match status" value="1"/>
</dbReference>
<evidence type="ECO:0000256" key="2">
    <source>
        <dbReference type="ARBA" id="ARBA00022763"/>
    </source>
</evidence>
<proteinExistence type="inferred from homology"/>
<evidence type="ECO:0000256" key="5">
    <source>
        <dbReference type="ARBA" id="ARBA00023204"/>
    </source>
</evidence>
<keyword evidence="8" id="KW-0347">Helicase</keyword>
<dbReference type="SMART" id="SM00278">
    <property type="entry name" value="HhH1"/>
    <property type="match status" value="2"/>
</dbReference>
<keyword evidence="3 6" id="KW-0238">DNA-binding</keyword>
<dbReference type="Gene3D" id="1.10.150.20">
    <property type="entry name" value="5' to 3' exonuclease, C-terminal subdomain"/>
    <property type="match status" value="1"/>
</dbReference>
<comment type="subcellular location">
    <subcellularLocation>
        <location evidence="6">Cytoplasm</location>
    </subcellularLocation>
</comment>
<evidence type="ECO:0000256" key="1">
    <source>
        <dbReference type="ARBA" id="ARBA00022490"/>
    </source>
</evidence>
<evidence type="ECO:0000256" key="4">
    <source>
        <dbReference type="ARBA" id="ARBA00023172"/>
    </source>
</evidence>
<dbReference type="GO" id="GO:0005737">
    <property type="term" value="C:cytoplasm"/>
    <property type="evidence" value="ECO:0007669"/>
    <property type="project" value="UniProtKB-SubCell"/>
</dbReference>
<evidence type="ECO:0000313" key="8">
    <source>
        <dbReference type="EMBL" id="GGK01629.1"/>
    </source>
</evidence>
<feature type="domain" description="Helix-hairpin-helix DNA-binding motif class 1" evidence="7">
    <location>
        <begin position="70"/>
        <end position="89"/>
    </location>
</feature>
<comment type="domain">
    <text evidence="6">Has three domains with a flexible linker between the domains II and III and assumes an 'L' shape. Domain III is highly mobile and contacts RuvB.</text>
</comment>
<sequence length="209" mass="23053">MIDFVCGTVDHVDEQGVVVDTGGVGYRVLTANPYRFRVGQRVRVYTYHYIRDDQQALYGFASRDERELFALLLQVSGVGPKGALAVLAAATPERLVAAIQREDEQYLTRIPGIGPKTARRMILDLKDKLRGLSKAAATEEAALWPDEGEAGASAEEASSPLEETRQALLALGYHEHEVREVLKALRAESVEGATTERLVRHALRKLARV</sequence>
<dbReference type="EMBL" id="BMOF01000027">
    <property type="protein sequence ID" value="GGK01629.1"/>
    <property type="molecule type" value="Genomic_DNA"/>
</dbReference>
<dbReference type="InterPro" id="IPR036267">
    <property type="entry name" value="RuvA_C_sf"/>
</dbReference>
<dbReference type="GO" id="GO:0005524">
    <property type="term" value="F:ATP binding"/>
    <property type="evidence" value="ECO:0007669"/>
    <property type="project" value="InterPro"/>
</dbReference>
<keyword evidence="1 6" id="KW-0963">Cytoplasm</keyword>
<keyword evidence="8" id="KW-0067">ATP-binding</keyword>
<evidence type="ECO:0000313" key="9">
    <source>
        <dbReference type="Proteomes" id="UP000637720"/>
    </source>
</evidence>
<evidence type="ECO:0000256" key="6">
    <source>
        <dbReference type="HAMAP-Rule" id="MF_00031"/>
    </source>
</evidence>
<dbReference type="SUPFAM" id="SSF46929">
    <property type="entry name" value="DNA helicase RuvA subunit, C-terminal domain"/>
    <property type="match status" value="1"/>
</dbReference>
<name>A0A8J3B8S2_9BACI</name>
<dbReference type="Proteomes" id="UP000637720">
    <property type="component" value="Unassembled WGS sequence"/>
</dbReference>
<comment type="caution">
    <text evidence="6">Lacks conserved residue(s) required for the propagation of feature annotation.</text>
</comment>
<reference evidence="8" key="1">
    <citation type="journal article" date="2014" name="Int. J. Syst. Evol. Microbiol.">
        <title>Complete genome sequence of Corynebacterium casei LMG S-19264T (=DSM 44701T), isolated from a smear-ripened cheese.</title>
        <authorList>
            <consortium name="US DOE Joint Genome Institute (JGI-PGF)"/>
            <person name="Walter F."/>
            <person name="Albersmeier A."/>
            <person name="Kalinowski J."/>
            <person name="Ruckert C."/>
        </authorList>
    </citation>
    <scope>NUCLEOTIDE SEQUENCE</scope>
    <source>
        <strain evidence="8">JCM 14719</strain>
    </source>
</reference>
<dbReference type="SUPFAM" id="SSF47781">
    <property type="entry name" value="RuvA domain 2-like"/>
    <property type="match status" value="1"/>
</dbReference>
<dbReference type="GO" id="GO:0000400">
    <property type="term" value="F:four-way junction DNA binding"/>
    <property type="evidence" value="ECO:0007669"/>
    <property type="project" value="UniProtKB-UniRule"/>
</dbReference>
<feature type="domain" description="Helix-hairpin-helix DNA-binding motif class 1" evidence="7">
    <location>
        <begin position="105"/>
        <end position="124"/>
    </location>
</feature>
<dbReference type="GO" id="GO:0048476">
    <property type="term" value="C:Holliday junction resolvase complex"/>
    <property type="evidence" value="ECO:0007669"/>
    <property type="project" value="UniProtKB-UniRule"/>
</dbReference>
<dbReference type="InterPro" id="IPR011114">
    <property type="entry name" value="RuvA_C"/>
</dbReference>
<dbReference type="HAMAP" id="MF_00031">
    <property type="entry name" value="DNA_HJ_migration_RuvA"/>
    <property type="match status" value="1"/>
</dbReference>
<keyword evidence="9" id="KW-1185">Reference proteome</keyword>
<organism evidence="8 9">
    <name type="scientific">Calditerricola satsumensis</name>
    <dbReference type="NCBI Taxonomy" id="373054"/>
    <lineage>
        <taxon>Bacteria</taxon>
        <taxon>Bacillati</taxon>
        <taxon>Bacillota</taxon>
        <taxon>Bacilli</taxon>
        <taxon>Bacillales</taxon>
        <taxon>Bacillaceae</taxon>
        <taxon>Calditerricola</taxon>
    </lineage>
</organism>
<comment type="similarity">
    <text evidence="6">Belongs to the RuvA family.</text>
</comment>
<dbReference type="Pfam" id="PF14520">
    <property type="entry name" value="HHH_5"/>
    <property type="match status" value="1"/>
</dbReference>
<keyword evidence="2 6" id="KW-0227">DNA damage</keyword>
<dbReference type="InterPro" id="IPR013849">
    <property type="entry name" value="DNA_helicase_Holl-junc_RuvA_I"/>
</dbReference>
<dbReference type="GO" id="GO:0006310">
    <property type="term" value="P:DNA recombination"/>
    <property type="evidence" value="ECO:0007669"/>
    <property type="project" value="UniProtKB-UniRule"/>
</dbReference>
<evidence type="ECO:0000259" key="7">
    <source>
        <dbReference type="SMART" id="SM00278"/>
    </source>
</evidence>